<proteinExistence type="inferred from homology"/>
<dbReference type="OMA" id="YSDQWAQ"/>
<dbReference type="PROSITE" id="PS00149">
    <property type="entry name" value="SULFATASE_2"/>
    <property type="match status" value="1"/>
</dbReference>
<dbReference type="VEuPathDB" id="FungiDB:DIURU_002982"/>
<comment type="similarity">
    <text evidence="1">Belongs to the sulfatase family.</text>
</comment>
<name>A0A642UNE6_DIURU</name>
<evidence type="ECO:0000256" key="3">
    <source>
        <dbReference type="ARBA" id="ARBA00022801"/>
    </source>
</evidence>
<sequence>MTVGTNFLVIVADDLGFTDLGCFGGEIATPNLDKLAKSGTRITDFHTASACSPTRSMLLSGTDNHIAGLGQMNEFARRHPEKFDGKPGYEGYLNDRVAALSEILKDAGYHTWISGKWHLGLFKEHWPINRGFDDSWTLLPGAGNHYKYVFRDENGEIPKFLPPYYVDGDHELDPDTELPDDFYSTTYFTDKALEFLKKPRDGPFFGFLTYTAPHWPYQAHEEIVKKYRGKYNAGPQHLRQQRLAQAAKLGIVDPKTIPHPVTSIHKEWDELTPEEQATESRIMETYAAMVEILDREVGRVLDYLEETGQLDNTFISFMSDNGAEGMLMEALPLTSGRIHHMIDTYYDNSFDNIGRRNSFVFYSDQWAQAATAPHSMYKMWTTEGAIVCPLIVRHPSFKTGVVNEFTTVMDILPTILDLAKVPHPGNEYKGRKVVSPKGKSWVPYLQGKTDHVHDENTVVGWELFGQQAIRRGPYKAVYIPKPFGPEKWQLFDVRNDKGETKDLSKEKPEILAQLLDHWAEYVAETGLIELGSDLFEKEKLHEDDTVDYKVIKD</sequence>
<dbReference type="SUPFAM" id="SSF53649">
    <property type="entry name" value="Alkaline phosphatase-like"/>
    <property type="match status" value="1"/>
</dbReference>
<keyword evidence="7" id="KW-1185">Reference proteome</keyword>
<evidence type="ECO:0000313" key="7">
    <source>
        <dbReference type="Proteomes" id="UP000449547"/>
    </source>
</evidence>
<dbReference type="Pfam" id="PF00884">
    <property type="entry name" value="Sulfatase"/>
    <property type="match status" value="1"/>
</dbReference>
<evidence type="ECO:0000259" key="5">
    <source>
        <dbReference type="Pfam" id="PF00884"/>
    </source>
</evidence>
<dbReference type="InterPro" id="IPR024607">
    <property type="entry name" value="Sulfatase_CS"/>
</dbReference>
<dbReference type="PANTHER" id="PTHR42693:SF33">
    <property type="entry name" value="ARYLSULFATASE"/>
    <property type="match status" value="1"/>
</dbReference>
<dbReference type="EMBL" id="SWFT01000092">
    <property type="protein sequence ID" value="KAA8902188.1"/>
    <property type="molecule type" value="Genomic_DNA"/>
</dbReference>
<reference evidence="6 7" key="1">
    <citation type="submission" date="2019-07" db="EMBL/GenBank/DDBJ databases">
        <title>Genome assembly of two rare yeast pathogens: Diutina rugosa and Trichomonascus ciferrii.</title>
        <authorList>
            <person name="Mixao V."/>
            <person name="Saus E."/>
            <person name="Hansen A."/>
            <person name="Lass-Flor C."/>
            <person name="Gabaldon T."/>
        </authorList>
    </citation>
    <scope>NUCLEOTIDE SEQUENCE [LARGE SCALE GENOMIC DNA]</scope>
    <source>
        <strain evidence="6 7">CBS 613</strain>
    </source>
</reference>
<dbReference type="GO" id="GO:0019637">
    <property type="term" value="P:organophosphate metabolic process"/>
    <property type="evidence" value="ECO:0007669"/>
    <property type="project" value="UniProtKB-ARBA"/>
</dbReference>
<dbReference type="GeneID" id="54781633"/>
<keyword evidence="4" id="KW-0106">Calcium</keyword>
<dbReference type="AlphaFoldDB" id="A0A642UNE6"/>
<dbReference type="InterPro" id="IPR050738">
    <property type="entry name" value="Sulfatase"/>
</dbReference>
<dbReference type="CDD" id="cd16025">
    <property type="entry name" value="PAS_like"/>
    <property type="match status" value="1"/>
</dbReference>
<dbReference type="Gene3D" id="3.30.1120.10">
    <property type="match status" value="1"/>
</dbReference>
<dbReference type="GO" id="GO:0046872">
    <property type="term" value="F:metal ion binding"/>
    <property type="evidence" value="ECO:0007669"/>
    <property type="project" value="UniProtKB-KW"/>
</dbReference>
<accession>A0A642UNE6</accession>
<dbReference type="OrthoDB" id="103349at2759"/>
<protein>
    <recommendedName>
        <fullName evidence="5">Sulfatase N-terminal domain-containing protein</fullName>
    </recommendedName>
</protein>
<evidence type="ECO:0000256" key="4">
    <source>
        <dbReference type="ARBA" id="ARBA00022837"/>
    </source>
</evidence>
<dbReference type="InterPro" id="IPR000917">
    <property type="entry name" value="Sulfatase_N"/>
</dbReference>
<evidence type="ECO:0000313" key="6">
    <source>
        <dbReference type="EMBL" id="KAA8902188.1"/>
    </source>
</evidence>
<dbReference type="RefSeq" id="XP_034012270.1">
    <property type="nucleotide sequence ID" value="XM_034155693.1"/>
</dbReference>
<keyword evidence="3" id="KW-0378">Hydrolase</keyword>
<organism evidence="6 7">
    <name type="scientific">Diutina rugosa</name>
    <name type="common">Yeast</name>
    <name type="synonym">Candida rugosa</name>
    <dbReference type="NCBI Taxonomy" id="5481"/>
    <lineage>
        <taxon>Eukaryota</taxon>
        <taxon>Fungi</taxon>
        <taxon>Dikarya</taxon>
        <taxon>Ascomycota</taxon>
        <taxon>Saccharomycotina</taxon>
        <taxon>Pichiomycetes</taxon>
        <taxon>Debaryomycetaceae</taxon>
        <taxon>Diutina</taxon>
    </lineage>
</organism>
<dbReference type="PANTHER" id="PTHR42693">
    <property type="entry name" value="ARYLSULFATASE FAMILY MEMBER"/>
    <property type="match status" value="1"/>
</dbReference>
<keyword evidence="2" id="KW-0479">Metal-binding</keyword>
<comment type="caution">
    <text evidence="6">The sequence shown here is derived from an EMBL/GenBank/DDBJ whole genome shotgun (WGS) entry which is preliminary data.</text>
</comment>
<feature type="domain" description="Sulfatase N-terminal" evidence="5">
    <location>
        <begin position="6"/>
        <end position="420"/>
    </location>
</feature>
<dbReference type="InterPro" id="IPR017850">
    <property type="entry name" value="Alkaline_phosphatase_core_sf"/>
</dbReference>
<dbReference type="Proteomes" id="UP000449547">
    <property type="component" value="Unassembled WGS sequence"/>
</dbReference>
<dbReference type="GO" id="GO:0004065">
    <property type="term" value="F:arylsulfatase activity"/>
    <property type="evidence" value="ECO:0007669"/>
    <property type="project" value="TreeGrafter"/>
</dbReference>
<gene>
    <name evidence="6" type="ORF">DIURU_002982</name>
</gene>
<dbReference type="Gene3D" id="3.40.720.10">
    <property type="entry name" value="Alkaline Phosphatase, subunit A"/>
    <property type="match status" value="1"/>
</dbReference>
<evidence type="ECO:0000256" key="2">
    <source>
        <dbReference type="ARBA" id="ARBA00022723"/>
    </source>
</evidence>
<evidence type="ECO:0000256" key="1">
    <source>
        <dbReference type="ARBA" id="ARBA00008779"/>
    </source>
</evidence>